<evidence type="ECO:0000259" key="3">
    <source>
        <dbReference type="Pfam" id="PF13192"/>
    </source>
</evidence>
<feature type="active site" description="Nucleophile" evidence="1">
    <location>
        <position position="10"/>
    </location>
</feature>
<protein>
    <submittedName>
        <fullName evidence="4">Thioredoxin family protein</fullName>
    </submittedName>
</protein>
<feature type="active site" description="Nucleophile" evidence="1">
    <location>
        <position position="13"/>
    </location>
</feature>
<evidence type="ECO:0000313" key="5">
    <source>
        <dbReference type="Proteomes" id="UP000319130"/>
    </source>
</evidence>
<feature type="disulfide bond" description="Redox-active" evidence="2">
    <location>
        <begin position="10"/>
        <end position="13"/>
    </location>
</feature>
<dbReference type="AlphaFoldDB" id="A0A523W0T5"/>
<sequence>MKIEVCGPGCAKCHATLGNVQKVVKELDLEKEIEVSEIKDIMAITTKGVLLTPGVIIDGAKVSEGRIPSPEEIKKWIEERK</sequence>
<comment type="caution">
    <text evidence="4">The sequence shown here is derived from an EMBL/GenBank/DDBJ whole genome shotgun (WGS) entry which is preliminary data.</text>
</comment>
<dbReference type="InterPro" id="IPR012336">
    <property type="entry name" value="Thioredoxin-like_fold"/>
</dbReference>
<name>A0A523W0T5_UNCAE</name>
<organism evidence="4 5">
    <name type="scientific">Aerophobetes bacterium</name>
    <dbReference type="NCBI Taxonomy" id="2030807"/>
    <lineage>
        <taxon>Bacteria</taxon>
        <taxon>Candidatus Aerophobota</taxon>
    </lineage>
</organism>
<dbReference type="PIRSF" id="PIRSF037031">
    <property type="entry name" value="Redox_disulphide_2"/>
    <property type="match status" value="1"/>
</dbReference>
<dbReference type="PANTHER" id="PTHR36450">
    <property type="entry name" value="THIOREDOXIN"/>
    <property type="match status" value="1"/>
</dbReference>
<evidence type="ECO:0000256" key="2">
    <source>
        <dbReference type="PIRSR" id="PIRSR037031-51"/>
    </source>
</evidence>
<dbReference type="InterPro" id="IPR036249">
    <property type="entry name" value="Thioredoxin-like_sf"/>
</dbReference>
<feature type="domain" description="Thioredoxin-like fold" evidence="3">
    <location>
        <begin position="1"/>
        <end position="78"/>
    </location>
</feature>
<dbReference type="Proteomes" id="UP000319130">
    <property type="component" value="Unassembled WGS sequence"/>
</dbReference>
<gene>
    <name evidence="4" type="ORF">E3J48_06715</name>
</gene>
<proteinExistence type="predicted"/>
<dbReference type="NCBIfam" id="TIGR00412">
    <property type="entry name" value="redox_disulf_2"/>
    <property type="match status" value="1"/>
</dbReference>
<evidence type="ECO:0000256" key="1">
    <source>
        <dbReference type="PIRSR" id="PIRSR037031-50"/>
    </source>
</evidence>
<dbReference type="Pfam" id="PF13192">
    <property type="entry name" value="Thioredoxin_3"/>
    <property type="match status" value="1"/>
</dbReference>
<keyword evidence="2" id="KW-0676">Redox-active center</keyword>
<evidence type="ECO:0000313" key="4">
    <source>
        <dbReference type="EMBL" id="TET60429.1"/>
    </source>
</evidence>
<dbReference type="SUPFAM" id="SSF52833">
    <property type="entry name" value="Thioredoxin-like"/>
    <property type="match status" value="1"/>
</dbReference>
<dbReference type="PANTHER" id="PTHR36450:SF1">
    <property type="entry name" value="THIOREDOXIN"/>
    <property type="match status" value="1"/>
</dbReference>
<keyword evidence="2" id="KW-1015">Disulfide bond</keyword>
<reference evidence="4 5" key="1">
    <citation type="submission" date="2019-03" db="EMBL/GenBank/DDBJ databases">
        <title>Metabolic potential of uncultured bacteria and archaea associated with petroleum seepage in deep-sea sediments.</title>
        <authorList>
            <person name="Dong X."/>
            <person name="Hubert C."/>
        </authorList>
    </citation>
    <scope>NUCLEOTIDE SEQUENCE [LARGE SCALE GENOMIC DNA]</scope>
    <source>
        <strain evidence="4">E29_bin52</strain>
    </source>
</reference>
<accession>A0A523W0T5</accession>
<dbReference type="InterPro" id="IPR005243">
    <property type="entry name" value="THIRX-like_proc"/>
</dbReference>
<dbReference type="EMBL" id="SOIZ01000300">
    <property type="protein sequence ID" value="TET60429.1"/>
    <property type="molecule type" value="Genomic_DNA"/>
</dbReference>
<dbReference type="Gene3D" id="3.40.30.10">
    <property type="entry name" value="Glutaredoxin"/>
    <property type="match status" value="1"/>
</dbReference>